<evidence type="ECO:0000256" key="7">
    <source>
        <dbReference type="SAM" id="Phobius"/>
    </source>
</evidence>
<proteinExistence type="predicted"/>
<evidence type="ECO:0000313" key="10">
    <source>
        <dbReference type="EMBL" id="MEO1780476.1"/>
    </source>
</evidence>
<evidence type="ECO:0000259" key="9">
    <source>
        <dbReference type="Pfam" id="PF00746"/>
    </source>
</evidence>
<feature type="compositionally biased region" description="Polar residues" evidence="6">
    <location>
        <begin position="191"/>
        <end position="205"/>
    </location>
</feature>
<keyword evidence="4" id="KW-0572">Peptidoglycan-anchor</keyword>
<dbReference type="NCBIfam" id="TIGR01167">
    <property type="entry name" value="LPXTG_anchor"/>
    <property type="match status" value="1"/>
</dbReference>
<keyword evidence="7" id="KW-0472">Membrane</keyword>
<evidence type="ECO:0000256" key="3">
    <source>
        <dbReference type="ARBA" id="ARBA00022729"/>
    </source>
</evidence>
<keyword evidence="1" id="KW-0134">Cell wall</keyword>
<keyword evidence="7" id="KW-1133">Transmembrane helix</keyword>
<evidence type="ECO:0000256" key="4">
    <source>
        <dbReference type="ARBA" id="ARBA00023088"/>
    </source>
</evidence>
<comment type="caution">
    <text evidence="10">The sequence shown here is derived from an EMBL/GenBank/DDBJ whole genome shotgun (WGS) entry which is preliminary data.</text>
</comment>
<sequence>MKKSVISVSFIAMLTMGIAAFPISSEATSTNETTQMSDSSAALGTETATSANEEINGASIGKAGEFLDELKDAHDQCVARQDQILQDLKDARERREKRLEDLHNDFEQLQDQLDQNHSDFQDHVTEAQDRLEADHAAIEDAWDQGVTQLDQARDKVAQKSDEVKKLGEALQADGDKLASDLSSLKEEGQQVKEQLTAGTTSNNGDDVTIDDQAMGTEEDSSGTTSGAIDRTGDLEGAVSRIKGILDSAGSDLSPTAEATPVKVVNTASPAQKQDSGTQTLAQYPKTGEQRQPLLTLLGVGIAGIAGGFWLFRHRQ</sequence>
<reference evidence="11" key="1">
    <citation type="submission" date="2016-06" db="EMBL/GenBank/DDBJ databases">
        <title>Four novel species of enterococci isolated from chicken manure.</title>
        <authorList>
            <person name="Van Tyne D."/>
        </authorList>
    </citation>
    <scope>NUCLEOTIDE SEQUENCE [LARGE SCALE GENOMIC DNA]</scope>
    <source>
        <strain evidence="11">JM9A</strain>
    </source>
</reference>
<feature type="domain" description="Gram-positive cocci surface proteins LPxTG" evidence="9">
    <location>
        <begin position="278"/>
        <end position="314"/>
    </location>
</feature>
<feature type="region of interest" description="Disordered" evidence="6">
    <location>
        <begin position="185"/>
        <end position="232"/>
    </location>
</feature>
<feature type="transmembrane region" description="Helical" evidence="7">
    <location>
        <begin position="293"/>
        <end position="311"/>
    </location>
</feature>
<dbReference type="Proteomes" id="UP001429357">
    <property type="component" value="Unassembled WGS sequence"/>
</dbReference>
<evidence type="ECO:0000256" key="1">
    <source>
        <dbReference type="ARBA" id="ARBA00022512"/>
    </source>
</evidence>
<feature type="chain" id="PRO_5045059286" description="Gram-positive cocci surface proteins LPxTG domain-containing protein" evidence="8">
    <location>
        <begin position="28"/>
        <end position="315"/>
    </location>
</feature>
<keyword evidence="7" id="KW-0812">Transmembrane</keyword>
<keyword evidence="5" id="KW-0175">Coiled coil</keyword>
<evidence type="ECO:0000256" key="8">
    <source>
        <dbReference type="SAM" id="SignalP"/>
    </source>
</evidence>
<name>A0ABV0EZZ4_9ENTE</name>
<feature type="coiled-coil region" evidence="5">
    <location>
        <begin position="85"/>
        <end position="119"/>
    </location>
</feature>
<evidence type="ECO:0000256" key="6">
    <source>
        <dbReference type="SAM" id="MobiDB-lite"/>
    </source>
</evidence>
<gene>
    <name evidence="10" type="ORF">BAU18_000015</name>
</gene>
<reference evidence="10 11" key="2">
    <citation type="submission" date="2024-02" db="EMBL/GenBank/DDBJ databases">
        <title>The Genome Sequence of Enterococcus diestrammenae JM9A.</title>
        <authorList>
            <person name="Earl A."/>
            <person name="Manson A."/>
            <person name="Gilmore M."/>
            <person name="Sanders J."/>
            <person name="Shea T."/>
            <person name="Howe W."/>
            <person name="Livny J."/>
            <person name="Cuomo C."/>
            <person name="Neafsey D."/>
            <person name="Birren B."/>
        </authorList>
    </citation>
    <scope>NUCLEOTIDE SEQUENCE [LARGE SCALE GENOMIC DNA]</scope>
    <source>
        <strain evidence="10 11">JM9A</strain>
    </source>
</reference>
<evidence type="ECO:0000256" key="2">
    <source>
        <dbReference type="ARBA" id="ARBA00022525"/>
    </source>
</evidence>
<organism evidence="10 11">
    <name type="scientific">Enterococcus diestrammenae</name>
    <dbReference type="NCBI Taxonomy" id="1155073"/>
    <lineage>
        <taxon>Bacteria</taxon>
        <taxon>Bacillati</taxon>
        <taxon>Bacillota</taxon>
        <taxon>Bacilli</taxon>
        <taxon>Lactobacillales</taxon>
        <taxon>Enterococcaceae</taxon>
        <taxon>Enterococcus</taxon>
    </lineage>
</organism>
<keyword evidence="2" id="KW-0964">Secreted</keyword>
<keyword evidence="11" id="KW-1185">Reference proteome</keyword>
<feature type="signal peptide" evidence="8">
    <location>
        <begin position="1"/>
        <end position="27"/>
    </location>
</feature>
<dbReference type="EMBL" id="MAEI02000001">
    <property type="protein sequence ID" value="MEO1780476.1"/>
    <property type="molecule type" value="Genomic_DNA"/>
</dbReference>
<evidence type="ECO:0000313" key="11">
    <source>
        <dbReference type="Proteomes" id="UP001429357"/>
    </source>
</evidence>
<protein>
    <recommendedName>
        <fullName evidence="9">Gram-positive cocci surface proteins LPxTG domain-containing protein</fullName>
    </recommendedName>
</protein>
<dbReference type="Pfam" id="PF00746">
    <property type="entry name" value="Gram_pos_anchor"/>
    <property type="match status" value="1"/>
</dbReference>
<dbReference type="InterPro" id="IPR019931">
    <property type="entry name" value="LPXTG_anchor"/>
</dbReference>
<keyword evidence="3 8" id="KW-0732">Signal</keyword>
<evidence type="ECO:0000256" key="5">
    <source>
        <dbReference type="SAM" id="Coils"/>
    </source>
</evidence>
<accession>A0ABV0EZZ4</accession>
<dbReference type="RefSeq" id="WP_161870237.1">
    <property type="nucleotide sequence ID" value="NZ_MAEI02000001.1"/>
</dbReference>